<organism evidence="2 3">
    <name type="scientific">Smittium megazygosporum</name>
    <dbReference type="NCBI Taxonomy" id="133381"/>
    <lineage>
        <taxon>Eukaryota</taxon>
        <taxon>Fungi</taxon>
        <taxon>Fungi incertae sedis</taxon>
        <taxon>Zoopagomycota</taxon>
        <taxon>Kickxellomycotina</taxon>
        <taxon>Harpellomycetes</taxon>
        <taxon>Harpellales</taxon>
        <taxon>Legeriomycetaceae</taxon>
        <taxon>Smittium</taxon>
    </lineage>
</organism>
<dbReference type="AlphaFoldDB" id="A0A2T9ZLG5"/>
<sequence length="70" mass="7490">MKSLFAIASLVLAASAVPSPQGLLQQLQQEVIMMQKETGLDGLTTGVLPIGKKSRSQPFSAPLYHLSHTK</sequence>
<accession>A0A2T9ZLG5</accession>
<proteinExistence type="predicted"/>
<evidence type="ECO:0000313" key="2">
    <source>
        <dbReference type="EMBL" id="PVV05377.1"/>
    </source>
</evidence>
<dbReference type="Proteomes" id="UP000245609">
    <property type="component" value="Unassembled WGS sequence"/>
</dbReference>
<dbReference type="EMBL" id="MBFS01000010">
    <property type="protein sequence ID" value="PVV05377.1"/>
    <property type="molecule type" value="Genomic_DNA"/>
</dbReference>
<keyword evidence="1" id="KW-0732">Signal</keyword>
<comment type="caution">
    <text evidence="2">The sequence shown here is derived from an EMBL/GenBank/DDBJ whole genome shotgun (WGS) entry which is preliminary data.</text>
</comment>
<keyword evidence="3" id="KW-1185">Reference proteome</keyword>
<protein>
    <submittedName>
        <fullName evidence="2">Uncharacterized protein</fullName>
    </submittedName>
</protein>
<evidence type="ECO:0000313" key="3">
    <source>
        <dbReference type="Proteomes" id="UP000245609"/>
    </source>
</evidence>
<gene>
    <name evidence="2" type="ORF">BB560_000109</name>
</gene>
<evidence type="ECO:0000256" key="1">
    <source>
        <dbReference type="SAM" id="SignalP"/>
    </source>
</evidence>
<reference evidence="2 3" key="1">
    <citation type="journal article" date="2018" name="MBio">
        <title>Comparative Genomics Reveals the Core Gene Toolbox for the Fungus-Insect Symbiosis.</title>
        <authorList>
            <person name="Wang Y."/>
            <person name="Stata M."/>
            <person name="Wang W."/>
            <person name="Stajich J.E."/>
            <person name="White M.M."/>
            <person name="Moncalvo J.M."/>
        </authorList>
    </citation>
    <scope>NUCLEOTIDE SEQUENCE [LARGE SCALE GENOMIC DNA]</scope>
    <source>
        <strain evidence="2 3">SC-DP-2</strain>
    </source>
</reference>
<name>A0A2T9ZLG5_9FUNG</name>
<feature type="chain" id="PRO_5015630700" evidence="1">
    <location>
        <begin position="17"/>
        <end position="70"/>
    </location>
</feature>
<feature type="signal peptide" evidence="1">
    <location>
        <begin position="1"/>
        <end position="16"/>
    </location>
</feature>